<proteinExistence type="predicted"/>
<reference evidence="2 3" key="1">
    <citation type="submission" date="2023-02" db="EMBL/GenBank/DDBJ databases">
        <title>LHISI_Scaffold_Assembly.</title>
        <authorList>
            <person name="Stuart O.P."/>
            <person name="Cleave R."/>
            <person name="Magrath M.J.L."/>
            <person name="Mikheyev A.S."/>
        </authorList>
    </citation>
    <scope>NUCLEOTIDE SEQUENCE [LARGE SCALE GENOMIC DNA]</scope>
    <source>
        <strain evidence="2">Daus_M_001</strain>
        <tissue evidence="2">Leg muscle</tissue>
    </source>
</reference>
<protein>
    <submittedName>
        <fullName evidence="2">Uncharacterized protein</fullName>
    </submittedName>
</protein>
<evidence type="ECO:0000256" key="1">
    <source>
        <dbReference type="SAM" id="MobiDB-lite"/>
    </source>
</evidence>
<feature type="compositionally biased region" description="Polar residues" evidence="1">
    <location>
        <begin position="166"/>
        <end position="186"/>
    </location>
</feature>
<gene>
    <name evidence="2" type="ORF">PR048_019401</name>
</gene>
<feature type="region of interest" description="Disordered" evidence="1">
    <location>
        <begin position="153"/>
        <end position="186"/>
    </location>
</feature>
<accession>A0ABQ9H3G1</accession>
<comment type="caution">
    <text evidence="2">The sequence shown here is derived from an EMBL/GenBank/DDBJ whole genome shotgun (WGS) entry which is preliminary data.</text>
</comment>
<dbReference type="Proteomes" id="UP001159363">
    <property type="component" value="Chromosome 6"/>
</dbReference>
<organism evidence="2 3">
    <name type="scientific">Dryococelus australis</name>
    <dbReference type="NCBI Taxonomy" id="614101"/>
    <lineage>
        <taxon>Eukaryota</taxon>
        <taxon>Metazoa</taxon>
        <taxon>Ecdysozoa</taxon>
        <taxon>Arthropoda</taxon>
        <taxon>Hexapoda</taxon>
        <taxon>Insecta</taxon>
        <taxon>Pterygota</taxon>
        <taxon>Neoptera</taxon>
        <taxon>Polyneoptera</taxon>
        <taxon>Phasmatodea</taxon>
        <taxon>Verophasmatodea</taxon>
        <taxon>Anareolatae</taxon>
        <taxon>Phasmatidae</taxon>
        <taxon>Eurycanthinae</taxon>
        <taxon>Dryococelus</taxon>
    </lineage>
</organism>
<sequence length="186" mass="20539">MLPAEFLTHAQVWAGLRTLATAMAQFAQSPVGFLHQHKGIRRASVDKFSACSSFTARTCRALSSPKRIWDPEIVTAIGAETSGGEFASLRQPKRPRGHEQDDRAMLVDAIGTPEDGWRSEVIWCLLSFQNDVMFFACKAAVFEPQTYGKPTFVPTTSRPFYHPTPAQEQQSQPLHPSVSQSGTSTD</sequence>
<dbReference type="EMBL" id="JARBHB010000007">
    <property type="protein sequence ID" value="KAJ8878815.1"/>
    <property type="molecule type" value="Genomic_DNA"/>
</dbReference>
<keyword evidence="3" id="KW-1185">Reference proteome</keyword>
<evidence type="ECO:0000313" key="3">
    <source>
        <dbReference type="Proteomes" id="UP001159363"/>
    </source>
</evidence>
<evidence type="ECO:0000313" key="2">
    <source>
        <dbReference type="EMBL" id="KAJ8878815.1"/>
    </source>
</evidence>
<name>A0ABQ9H3G1_9NEOP</name>